<accession>A0A8J6L906</accession>
<sequence>MFVVMGASSSCVRIRQSHVRIVLYPVEEPVLIARTNCLIRSQILVERRKRVPIVVRRRDSGGPLETARDLQVDDAVSRARSQRGAHTRLVIAKIDPPLWGIFHKASAHVDSLSESVFAAEITGENPPGVGTELPDLNAPSSPESRSNWCRSLPTFSANHRPHIEKPHSRTKASRTLRAFARLIRVVTCLVDCQRAPLCFTMRSEPKTGSASRHSTFKDDLIRRGACRRAPRPRGGGIFAFLPRFLRYRPETIEIDRDRADRGGGPGCGACGVFGAREAAAPRRPRSPIGGGPDAIVSGGARRRTGADARLQRRRRTLAARRRRRFRELGATLFCCSSSLARGVCGRRQGRPESQKGRHNPVHNQMHTRPLLFFLLSRVQIRRHQLSEPKTEDEGPPRSSPLLFGILWVPRRPINQYHRRLVASPGTLIRPTSSRFLDDNAGSSAIRDRGHHTILHNETCSKQKEAPKPVAESIQIKGGHRLRKRSDCRNSCEHYETPPSFIRIQSDVCRICHFDRERGLSTNRLINWDNGEAALLAQKSTPRRQKTGETEAFYRHNQVIPYGTLSASEIRPGWEGGWIRVAGGETETRSSPHLCPERRPENVYIYTRLELFWRRTRRGQSRFGQFVAPPDCQQLSCDKGGGELTGPPEEVYLTPILPPEKVLFFRNHFIHLFFRLHQTKRDAMIVPPRYLHLLPGSRPQHDEERARNEATIKQGDCGGPDRGYAYEEKSSRLGTKCRCPKDGSFDEIFYEMEKTDRFTTINSEISIVLPTWLTNRGNLIIQRVLIPYCGTPEQKDTPKWHSTSQKTVTGGYSAKKLEKSTPLFDVAFWLLLPPSRNFSVLAATSILAKSNDFAVSNVYKLQIHFRNSRSVERGALAMKPKKRYSNHQSTVAATPQVRSLPPSWVRFGMLQRRKKIIAAVNCVCFEEARRLSGARKAAAQRPHLITYQCGHGGDNGSERDLQTIIGGGNAKKSSEGTAAGSGPCQWNRAVKVRTRPPAKGSNLDFRRKSAGGGLRNCHCCKFGTRSIINGTFDHRCNRTRPESMVRTWAGRSETLGVDTSECPLKGQVSPVYPYLALFVSSSQETHVVGPVVPTSVGLLTVIKFLMDSLVLVQAFQFDSILPDGDKVAAIWYWFGGRRGAASSSGQQSASSSAISPWRVAQPAQRDSGRIPSSSRVNNRLANLSRLQLHSRAQLSLQLCDTARAPKDSPCARYSLFQVSVAARMWGRAQLLVLLTALSAYGDDVQDESQLRVGRSVDVFTRYGYLSLSMKVVPRNDSDFLFREPTIDIFDDLDRFAVRTAKVPKKQRRIFAGDFHMEFCDNVKQLVQAYFRDFAFERMDNPWKAFSASWSLDTIAKNLGINASFVHKEHCYVLVRLSRFRDSVKLTKIPNNVNLVDVVAREIDKIQIGDVTSVIRFIRKYGSHYIESYVTGNALYQVFVFRKPTYLQIKERLKTQGISHLDKLELGQYFSPWFAEHMGQIKVASGNRTVEQWAASKLRVHYYIFTYPTLLKIHGDAQMLTVLNDLLRNEAILQMGMKTLAPAFKDPKKRMFFVEVLDNFLKLWESNL</sequence>
<dbReference type="Proteomes" id="UP000719412">
    <property type="component" value="Unassembled WGS sequence"/>
</dbReference>
<dbReference type="SMART" id="SM00457">
    <property type="entry name" value="MACPF"/>
    <property type="match status" value="1"/>
</dbReference>
<name>A0A8J6L906_TENMO</name>
<dbReference type="EMBL" id="JABDTM020026782">
    <property type="protein sequence ID" value="KAH0811462.1"/>
    <property type="molecule type" value="Genomic_DNA"/>
</dbReference>
<feature type="domain" description="MACPF" evidence="2">
    <location>
        <begin position="1365"/>
        <end position="1560"/>
    </location>
</feature>
<comment type="caution">
    <text evidence="3">The sequence shown here is derived from an EMBL/GenBank/DDBJ whole genome shotgun (WGS) entry which is preliminary data.</text>
</comment>
<protein>
    <recommendedName>
        <fullName evidence="2">MACPF domain-containing protein</fullName>
    </recommendedName>
</protein>
<feature type="compositionally biased region" description="Low complexity" evidence="1">
    <location>
        <begin position="1143"/>
        <end position="1152"/>
    </location>
</feature>
<feature type="region of interest" description="Disordered" evidence="1">
    <location>
        <begin position="280"/>
        <end position="312"/>
    </location>
</feature>
<evidence type="ECO:0000256" key="1">
    <source>
        <dbReference type="SAM" id="MobiDB-lite"/>
    </source>
</evidence>
<reference evidence="3" key="1">
    <citation type="journal article" date="2020" name="J Insects Food Feed">
        <title>The yellow mealworm (Tenebrio molitor) genome: a resource for the emerging insects as food and feed industry.</title>
        <authorList>
            <person name="Eriksson T."/>
            <person name="Andere A."/>
            <person name="Kelstrup H."/>
            <person name="Emery V."/>
            <person name="Picard C."/>
        </authorList>
    </citation>
    <scope>NUCLEOTIDE SEQUENCE</scope>
    <source>
        <strain evidence="3">Stoneville</strain>
        <tissue evidence="3">Whole head</tissue>
    </source>
</reference>
<feature type="region of interest" description="Disordered" evidence="1">
    <location>
        <begin position="1143"/>
        <end position="1172"/>
    </location>
</feature>
<proteinExistence type="predicted"/>
<dbReference type="InterPro" id="IPR020864">
    <property type="entry name" value="MACPF"/>
</dbReference>
<evidence type="ECO:0000313" key="3">
    <source>
        <dbReference type="EMBL" id="KAH0811462.1"/>
    </source>
</evidence>
<organism evidence="3 4">
    <name type="scientific">Tenebrio molitor</name>
    <name type="common">Yellow mealworm beetle</name>
    <dbReference type="NCBI Taxonomy" id="7067"/>
    <lineage>
        <taxon>Eukaryota</taxon>
        <taxon>Metazoa</taxon>
        <taxon>Ecdysozoa</taxon>
        <taxon>Arthropoda</taxon>
        <taxon>Hexapoda</taxon>
        <taxon>Insecta</taxon>
        <taxon>Pterygota</taxon>
        <taxon>Neoptera</taxon>
        <taxon>Endopterygota</taxon>
        <taxon>Coleoptera</taxon>
        <taxon>Polyphaga</taxon>
        <taxon>Cucujiformia</taxon>
        <taxon>Tenebrionidae</taxon>
        <taxon>Tenebrio</taxon>
    </lineage>
</organism>
<evidence type="ECO:0000259" key="2">
    <source>
        <dbReference type="SMART" id="SM00457"/>
    </source>
</evidence>
<evidence type="ECO:0000313" key="4">
    <source>
        <dbReference type="Proteomes" id="UP000719412"/>
    </source>
</evidence>
<reference evidence="3" key="2">
    <citation type="submission" date="2021-08" db="EMBL/GenBank/DDBJ databases">
        <authorList>
            <person name="Eriksson T."/>
        </authorList>
    </citation>
    <scope>NUCLEOTIDE SEQUENCE</scope>
    <source>
        <strain evidence="3">Stoneville</strain>
        <tissue evidence="3">Whole head</tissue>
    </source>
</reference>
<keyword evidence="4" id="KW-1185">Reference proteome</keyword>
<gene>
    <name evidence="3" type="ORF">GEV33_011328</name>
</gene>